<gene>
    <name evidence="2" type="ORF">A1O3_02126</name>
</gene>
<dbReference type="OrthoDB" id="4161826at2759"/>
<feature type="region of interest" description="Disordered" evidence="1">
    <location>
        <begin position="338"/>
        <end position="447"/>
    </location>
</feature>
<feature type="region of interest" description="Disordered" evidence="1">
    <location>
        <begin position="142"/>
        <end position="235"/>
    </location>
</feature>
<feature type="compositionally biased region" description="Basic and acidic residues" evidence="1">
    <location>
        <begin position="338"/>
        <end position="348"/>
    </location>
</feature>
<feature type="region of interest" description="Disordered" evidence="1">
    <location>
        <begin position="475"/>
        <end position="494"/>
    </location>
</feature>
<name>W9Y884_9EURO</name>
<dbReference type="RefSeq" id="XP_007730459.1">
    <property type="nucleotide sequence ID" value="XM_007732269.1"/>
</dbReference>
<dbReference type="HOGENOM" id="CLU_581581_0_0_1"/>
<dbReference type="GeneID" id="19166259"/>
<evidence type="ECO:0000256" key="1">
    <source>
        <dbReference type="SAM" id="MobiDB-lite"/>
    </source>
</evidence>
<organism evidence="2 3">
    <name type="scientific">Capronia epimyces CBS 606.96</name>
    <dbReference type="NCBI Taxonomy" id="1182542"/>
    <lineage>
        <taxon>Eukaryota</taxon>
        <taxon>Fungi</taxon>
        <taxon>Dikarya</taxon>
        <taxon>Ascomycota</taxon>
        <taxon>Pezizomycotina</taxon>
        <taxon>Eurotiomycetes</taxon>
        <taxon>Chaetothyriomycetidae</taxon>
        <taxon>Chaetothyriales</taxon>
        <taxon>Herpotrichiellaceae</taxon>
        <taxon>Capronia</taxon>
    </lineage>
</organism>
<proteinExistence type="predicted"/>
<feature type="non-terminal residue" evidence="2">
    <location>
        <position position="514"/>
    </location>
</feature>
<feature type="compositionally biased region" description="Low complexity" evidence="1">
    <location>
        <begin position="415"/>
        <end position="430"/>
    </location>
</feature>
<dbReference type="Proteomes" id="UP000019478">
    <property type="component" value="Unassembled WGS sequence"/>
</dbReference>
<protein>
    <submittedName>
        <fullName evidence="2">Uncharacterized protein</fullName>
    </submittedName>
</protein>
<feature type="region of interest" description="Disordered" evidence="1">
    <location>
        <begin position="1"/>
        <end position="31"/>
    </location>
</feature>
<evidence type="ECO:0000313" key="2">
    <source>
        <dbReference type="EMBL" id="EXJ89062.1"/>
    </source>
</evidence>
<dbReference type="AlphaFoldDB" id="W9Y884"/>
<dbReference type="EMBL" id="AMGY01000002">
    <property type="protein sequence ID" value="EXJ89062.1"/>
    <property type="molecule type" value="Genomic_DNA"/>
</dbReference>
<evidence type="ECO:0000313" key="3">
    <source>
        <dbReference type="Proteomes" id="UP000019478"/>
    </source>
</evidence>
<reference evidence="2 3" key="1">
    <citation type="submission" date="2013-03" db="EMBL/GenBank/DDBJ databases">
        <title>The Genome Sequence of Capronia epimyces CBS 606.96.</title>
        <authorList>
            <consortium name="The Broad Institute Genomics Platform"/>
            <person name="Cuomo C."/>
            <person name="de Hoog S."/>
            <person name="Gorbushina A."/>
            <person name="Walker B."/>
            <person name="Young S.K."/>
            <person name="Zeng Q."/>
            <person name="Gargeya S."/>
            <person name="Fitzgerald M."/>
            <person name="Haas B."/>
            <person name="Abouelleil A."/>
            <person name="Allen A.W."/>
            <person name="Alvarado L."/>
            <person name="Arachchi H.M."/>
            <person name="Berlin A.M."/>
            <person name="Chapman S.B."/>
            <person name="Gainer-Dewar J."/>
            <person name="Goldberg J."/>
            <person name="Griggs A."/>
            <person name="Gujja S."/>
            <person name="Hansen M."/>
            <person name="Howarth C."/>
            <person name="Imamovic A."/>
            <person name="Ireland A."/>
            <person name="Larimer J."/>
            <person name="McCowan C."/>
            <person name="Murphy C."/>
            <person name="Pearson M."/>
            <person name="Poon T.W."/>
            <person name="Priest M."/>
            <person name="Roberts A."/>
            <person name="Saif S."/>
            <person name="Shea T."/>
            <person name="Sisk P."/>
            <person name="Sykes S."/>
            <person name="Wortman J."/>
            <person name="Nusbaum C."/>
            <person name="Birren B."/>
        </authorList>
    </citation>
    <scope>NUCLEOTIDE SEQUENCE [LARGE SCALE GENOMIC DNA]</scope>
    <source>
        <strain evidence="2 3">CBS 606.96</strain>
    </source>
</reference>
<sequence length="514" mass="56355">MPSITKGDLAGPIRVTRPESSFSNRKSVPPDHLISNSSSEEFLLLPRIPSPSLYPEEMLQLWPASPPQIPPLTDEKEWGDCFFAASTAYCDSIATPADPGNRISVLRQERPPSLLPPAPRLFLRSDFQQGPASVDCWLSSTPSASAARVPGPNNPERNATSEPLNQPCSQLEQPLTETARSSTPVPSLTHSQYSATSSALEGTPTTNTVSMNCSAIPSEGLPHTKIQSTSPQARKVPPLLRQTSIYHDDTFDQAIPASDGVTLRRPVDSHLVMSANPKTSIHMPPFSETQPEVSYIDWDDDEKSLSRFARLKKGFADLRATERFILDAHARRKAHLVQERLNSDREVSRSQASTAKPKKSMGADAYQQRTMCHLAVSKSPHGASPSPPVTYRKRGTDRIQTPAKLQKPPSTKCISGRSPQPQSGRQSSSCGRHHRRTMSSDLGGLSPLIPTNVHYQVTTASVATSTLPVMSMSGEMRRPDAMTPPIRPGETKEFRPTAVGKWVKRTLRCKKKNK</sequence>
<feature type="compositionally biased region" description="Polar residues" evidence="1">
    <location>
        <begin position="155"/>
        <end position="215"/>
    </location>
</feature>
<keyword evidence="3" id="KW-1185">Reference proteome</keyword>
<accession>W9Y884</accession>
<comment type="caution">
    <text evidence="2">The sequence shown here is derived from an EMBL/GenBank/DDBJ whole genome shotgun (WGS) entry which is preliminary data.</text>
</comment>